<keyword evidence="3" id="KW-1185">Reference proteome</keyword>
<organism evidence="1 3">
    <name type="scientific">Psychroflexus sediminis</name>
    <dbReference type="NCBI Taxonomy" id="470826"/>
    <lineage>
        <taxon>Bacteria</taxon>
        <taxon>Pseudomonadati</taxon>
        <taxon>Bacteroidota</taxon>
        <taxon>Flavobacteriia</taxon>
        <taxon>Flavobacteriales</taxon>
        <taxon>Flavobacteriaceae</taxon>
        <taxon>Psychroflexus</taxon>
    </lineage>
</organism>
<evidence type="ECO:0000313" key="3">
    <source>
        <dbReference type="Proteomes" id="UP000199296"/>
    </source>
</evidence>
<gene>
    <name evidence="1" type="ORF">SAMN04488027_1031</name>
    <name evidence="2" type="ORF">SAMN04488027_1151</name>
</gene>
<evidence type="ECO:0008006" key="4">
    <source>
        <dbReference type="Google" id="ProtNLM"/>
    </source>
</evidence>
<dbReference type="Proteomes" id="UP000199296">
    <property type="component" value="Unassembled WGS sequence"/>
</dbReference>
<dbReference type="EMBL" id="FNCW01000015">
    <property type="protein sequence ID" value="SDH00760.1"/>
    <property type="molecule type" value="Genomic_DNA"/>
</dbReference>
<feature type="non-terminal residue" evidence="1">
    <location>
        <position position="40"/>
    </location>
</feature>
<evidence type="ECO:0000313" key="2">
    <source>
        <dbReference type="EMBL" id="SDH00760.1"/>
    </source>
</evidence>
<name>A0A1G7V0V7_9FLAO</name>
<proteinExistence type="predicted"/>
<accession>A0A1G7V0V7</accession>
<dbReference type="AlphaFoldDB" id="A0A1G7V0V7"/>
<evidence type="ECO:0000313" key="1">
    <source>
        <dbReference type="EMBL" id="SDG53354.1"/>
    </source>
</evidence>
<protein>
    <recommendedName>
        <fullName evidence="4">Transposase</fullName>
    </recommendedName>
</protein>
<reference evidence="1 3" key="1">
    <citation type="submission" date="2016-10" db="EMBL/GenBank/DDBJ databases">
        <authorList>
            <person name="de Groot N.N."/>
        </authorList>
    </citation>
    <scope>NUCLEOTIDE SEQUENCE [LARGE SCALE GENOMIC DNA]</scope>
    <source>
        <strain evidence="1 3">DSM 19803</strain>
    </source>
</reference>
<sequence>MENIVTGIDISKDTLDYCCLNSNDVQVKNRGVLDNHPQSI</sequence>
<dbReference type="EMBL" id="FNCW01000003">
    <property type="protein sequence ID" value="SDG53354.1"/>
    <property type="molecule type" value="Genomic_DNA"/>
</dbReference>